<evidence type="ECO:0000256" key="1">
    <source>
        <dbReference type="SAM" id="MobiDB-lite"/>
    </source>
</evidence>
<feature type="compositionally biased region" description="Low complexity" evidence="1">
    <location>
        <begin position="155"/>
        <end position="167"/>
    </location>
</feature>
<feature type="compositionally biased region" description="Low complexity" evidence="1">
    <location>
        <begin position="324"/>
        <end position="335"/>
    </location>
</feature>
<accession>A0A6J4MM04</accession>
<feature type="compositionally biased region" description="Low complexity" evidence="1">
    <location>
        <begin position="487"/>
        <end position="496"/>
    </location>
</feature>
<feature type="non-terminal residue" evidence="2">
    <location>
        <position position="508"/>
    </location>
</feature>
<feature type="compositionally biased region" description="Low complexity" evidence="1">
    <location>
        <begin position="29"/>
        <end position="38"/>
    </location>
</feature>
<reference evidence="2" key="1">
    <citation type="submission" date="2020-02" db="EMBL/GenBank/DDBJ databases">
        <authorList>
            <person name="Meier V. D."/>
        </authorList>
    </citation>
    <scope>NUCLEOTIDE SEQUENCE</scope>
    <source>
        <strain evidence="2">AVDCRST_MAG68</strain>
    </source>
</reference>
<feature type="compositionally biased region" description="Basic residues" evidence="1">
    <location>
        <begin position="230"/>
        <end position="250"/>
    </location>
</feature>
<evidence type="ECO:0000313" key="2">
    <source>
        <dbReference type="EMBL" id="CAA9361751.1"/>
    </source>
</evidence>
<dbReference type="AlphaFoldDB" id="A0A6J4MM04"/>
<feature type="non-terminal residue" evidence="2">
    <location>
        <position position="1"/>
    </location>
</feature>
<feature type="compositionally biased region" description="Basic and acidic residues" evidence="1">
    <location>
        <begin position="462"/>
        <end position="481"/>
    </location>
</feature>
<protein>
    <submittedName>
        <fullName evidence="2">Glucose-methanol-choline (GMC) oxidoreductase:NAD binding site</fullName>
    </submittedName>
</protein>
<organism evidence="2">
    <name type="scientific">uncultured Gemmatimonadota bacterium</name>
    <dbReference type="NCBI Taxonomy" id="203437"/>
    <lineage>
        <taxon>Bacteria</taxon>
        <taxon>Pseudomonadati</taxon>
        <taxon>Gemmatimonadota</taxon>
        <taxon>environmental samples</taxon>
    </lineage>
</organism>
<feature type="compositionally biased region" description="Basic residues" evidence="1">
    <location>
        <begin position="435"/>
        <end position="444"/>
    </location>
</feature>
<dbReference type="EMBL" id="CADCTW010000205">
    <property type="protein sequence ID" value="CAA9361751.1"/>
    <property type="molecule type" value="Genomic_DNA"/>
</dbReference>
<feature type="compositionally biased region" description="Basic residues" evidence="1">
    <location>
        <begin position="1"/>
        <end position="10"/>
    </location>
</feature>
<proteinExistence type="predicted"/>
<feature type="compositionally biased region" description="Basic and acidic residues" evidence="1">
    <location>
        <begin position="286"/>
        <end position="295"/>
    </location>
</feature>
<feature type="compositionally biased region" description="Basic residues" evidence="1">
    <location>
        <begin position="171"/>
        <end position="203"/>
    </location>
</feature>
<gene>
    <name evidence="2" type="ORF">AVDCRST_MAG68-4508</name>
</gene>
<feature type="region of interest" description="Disordered" evidence="1">
    <location>
        <begin position="123"/>
        <end position="508"/>
    </location>
</feature>
<feature type="region of interest" description="Disordered" evidence="1">
    <location>
        <begin position="1"/>
        <end position="68"/>
    </location>
</feature>
<sequence length="508" mass="54156">DRQRLRRRHGGVGAGGGRAARGHGGARRLGGARAAQLGRRGRLRAHPRLRAGQRLPRAPGPPLGRAEPVHLRGRALGVLRRLVVPLPRGRLRRGARDRAGVGRRVALRIRRAGAVLHAGRAAPGRLRGGRRGPHGAPAQRALPVPPRPARRALAAHRPGGAVAGAAPFPHPPRHRHGGRMPALHHLRRLRLRRGRQERHRHAHGPGAGAARDGALPRHHRGSPGGGPRPRGSRRVPHTHGRAPRIPRGKLRAGGGRPRHPPPAAGLGAGADQPGRAGGGALPDAPLQRHDVRDLPQEPQPGQRAPQAARHPRLLLRCGRRGRPARQAGEPAAGDGAARRHAGSGSSEAARPHGRAAGGAHDGAPFHRRRPAAARERRAHRPHRPRPLGAAAHERHQPLLAPRPGGAGRAGAARQEDPAPRRRLGHRHLESDHLFARRGHRAHGPRRGDGPARPRMPLPRPGEPVRDGWKLLPDLRRGEPQPHHRGQRAAGGAAPGRRPAPRPRGGGGV</sequence>
<feature type="compositionally biased region" description="Basic residues" evidence="1">
    <location>
        <begin position="309"/>
        <end position="323"/>
    </location>
</feature>
<feature type="compositionally biased region" description="Basic residues" evidence="1">
    <location>
        <begin position="365"/>
        <end position="385"/>
    </location>
</feature>
<name>A0A6J4MM04_9BACT</name>
<feature type="compositionally biased region" description="Basic residues" evidence="1">
    <location>
        <begin position="39"/>
        <end position="51"/>
    </location>
</feature>